<evidence type="ECO:0000313" key="2">
    <source>
        <dbReference type="Proteomes" id="UP000183997"/>
    </source>
</evidence>
<dbReference type="EMBL" id="FRAR01000009">
    <property type="protein sequence ID" value="SHK24248.1"/>
    <property type="molecule type" value="Genomic_DNA"/>
</dbReference>
<gene>
    <name evidence="1" type="ORF">SAMN02745123_01233</name>
</gene>
<sequence length="73" mass="8688">MSQLRVGSRLRLWPKDTYAKYGIVREINANYILVELTEKDPRDHCRHQVGDIIKLPSRGLQVLNEKEFKERYC</sequence>
<dbReference type="RefSeq" id="WP_072911881.1">
    <property type="nucleotide sequence ID" value="NZ_FRAR01000009.1"/>
</dbReference>
<reference evidence="2" key="1">
    <citation type="submission" date="2016-11" db="EMBL/GenBank/DDBJ databases">
        <authorList>
            <person name="Varghese N."/>
            <person name="Submissions S."/>
        </authorList>
    </citation>
    <scope>NUCLEOTIDE SEQUENCE [LARGE SCALE GENOMIC DNA]</scope>
    <source>
        <strain evidence="2">DSM 10349</strain>
    </source>
</reference>
<keyword evidence="2" id="KW-1185">Reference proteome</keyword>
<evidence type="ECO:0000313" key="1">
    <source>
        <dbReference type="EMBL" id="SHK24248.1"/>
    </source>
</evidence>
<organism evidence="1 2">
    <name type="scientific">Desulforamulus aeronauticus DSM 10349</name>
    <dbReference type="NCBI Taxonomy" id="1121421"/>
    <lineage>
        <taxon>Bacteria</taxon>
        <taxon>Bacillati</taxon>
        <taxon>Bacillota</taxon>
        <taxon>Clostridia</taxon>
        <taxon>Eubacteriales</taxon>
        <taxon>Peptococcaceae</taxon>
        <taxon>Desulforamulus</taxon>
    </lineage>
</organism>
<proteinExistence type="predicted"/>
<dbReference type="OrthoDB" id="1787224at2"/>
<dbReference type="AlphaFoldDB" id="A0A1M6QVY4"/>
<accession>A0A1M6QVY4</accession>
<name>A0A1M6QVY4_9FIRM</name>
<dbReference type="Proteomes" id="UP000183997">
    <property type="component" value="Unassembled WGS sequence"/>
</dbReference>
<protein>
    <submittedName>
        <fullName evidence="1">Uncharacterized protein</fullName>
    </submittedName>
</protein>